<dbReference type="GO" id="GO:0005737">
    <property type="term" value="C:cytoplasm"/>
    <property type="evidence" value="ECO:0007669"/>
    <property type="project" value="UniProtKB-SubCell"/>
</dbReference>
<dbReference type="InterPro" id="IPR028366">
    <property type="entry name" value="PhoU"/>
</dbReference>
<evidence type="ECO:0000256" key="3">
    <source>
        <dbReference type="ARBA" id="ARBA00022448"/>
    </source>
</evidence>
<evidence type="ECO:0000259" key="7">
    <source>
        <dbReference type="Pfam" id="PF01895"/>
    </source>
</evidence>
<evidence type="ECO:0000256" key="1">
    <source>
        <dbReference type="ARBA" id="ARBA00004496"/>
    </source>
</evidence>
<dbReference type="eggNOG" id="COG0704">
    <property type="taxonomic scope" value="Bacteria"/>
</dbReference>
<keyword evidence="9" id="KW-1185">Reference proteome</keyword>
<comment type="function">
    <text evidence="6">Plays a role in the regulation of phosphate uptake.</text>
</comment>
<dbReference type="Proteomes" id="UP000028302">
    <property type="component" value="Unassembled WGS sequence"/>
</dbReference>
<evidence type="ECO:0000256" key="2">
    <source>
        <dbReference type="ARBA" id="ARBA00008107"/>
    </source>
</evidence>
<keyword evidence="4 6" id="KW-0963">Cytoplasm</keyword>
<dbReference type="NCBIfam" id="TIGR02135">
    <property type="entry name" value="phoU_full"/>
    <property type="match status" value="1"/>
</dbReference>
<dbReference type="Gene3D" id="1.20.58.220">
    <property type="entry name" value="Phosphate transport system protein phou homolog 2, domain 2"/>
    <property type="match status" value="2"/>
</dbReference>
<dbReference type="PIRSF" id="PIRSF003107">
    <property type="entry name" value="PhoU"/>
    <property type="match status" value="1"/>
</dbReference>
<keyword evidence="3 6" id="KW-0813">Transport</keyword>
<comment type="subcellular location">
    <subcellularLocation>
        <location evidence="1 6">Cytoplasm</location>
    </subcellularLocation>
</comment>
<name>A0A084IQB9_SALHC</name>
<dbReference type="FunFam" id="1.20.58.220:FF:000002">
    <property type="entry name" value="Phosphate-specific transport system accessory protein PhoU"/>
    <property type="match status" value="1"/>
</dbReference>
<evidence type="ECO:0000256" key="4">
    <source>
        <dbReference type="ARBA" id="ARBA00022490"/>
    </source>
</evidence>
<dbReference type="PANTHER" id="PTHR42930">
    <property type="entry name" value="PHOSPHATE-SPECIFIC TRANSPORT SYSTEM ACCESSORY PROTEIN PHOU"/>
    <property type="match status" value="1"/>
</dbReference>
<dbReference type="PATRIC" id="fig|1304275.5.peg.445"/>
<accession>A0A084IQB9</accession>
<dbReference type="InterPro" id="IPR038078">
    <property type="entry name" value="PhoU-like_sf"/>
</dbReference>
<protein>
    <recommendedName>
        <fullName evidence="6">Phosphate-specific transport system accessory protein PhoU</fullName>
    </recommendedName>
</protein>
<proteinExistence type="inferred from homology"/>
<dbReference type="InterPro" id="IPR026022">
    <property type="entry name" value="PhoU_dom"/>
</dbReference>
<dbReference type="FunFam" id="1.20.58.220:FF:000001">
    <property type="entry name" value="Phosphate-specific transport system accessory protein PhoU"/>
    <property type="match status" value="1"/>
</dbReference>
<dbReference type="AlphaFoldDB" id="A0A084IQB9"/>
<dbReference type="EMBL" id="APNK01000002">
    <property type="protein sequence ID" value="KEZ78903.1"/>
    <property type="molecule type" value="Genomic_DNA"/>
</dbReference>
<gene>
    <name evidence="8" type="ORF">C41B8_02197</name>
</gene>
<dbReference type="SUPFAM" id="SSF109755">
    <property type="entry name" value="PhoU-like"/>
    <property type="match status" value="1"/>
</dbReference>
<dbReference type="STRING" id="1304275.C41B8_02197"/>
<evidence type="ECO:0000256" key="6">
    <source>
        <dbReference type="PIRNR" id="PIRNR003107"/>
    </source>
</evidence>
<evidence type="ECO:0000313" key="8">
    <source>
        <dbReference type="EMBL" id="KEZ78903.1"/>
    </source>
</evidence>
<dbReference type="Pfam" id="PF01895">
    <property type="entry name" value="PhoU"/>
    <property type="match status" value="2"/>
</dbReference>
<dbReference type="GO" id="GO:0030643">
    <property type="term" value="P:intracellular phosphate ion homeostasis"/>
    <property type="evidence" value="ECO:0007669"/>
    <property type="project" value="InterPro"/>
</dbReference>
<comment type="similarity">
    <text evidence="2 6">Belongs to the PhoU family.</text>
</comment>
<organism evidence="8 9">
    <name type="scientific">Salinisphaera hydrothermalis (strain C41B8)</name>
    <dbReference type="NCBI Taxonomy" id="1304275"/>
    <lineage>
        <taxon>Bacteria</taxon>
        <taxon>Pseudomonadati</taxon>
        <taxon>Pseudomonadota</taxon>
        <taxon>Gammaproteobacteria</taxon>
        <taxon>Salinisphaerales</taxon>
        <taxon>Salinisphaeraceae</taxon>
        <taxon>Salinisphaera</taxon>
    </lineage>
</organism>
<dbReference type="OrthoDB" id="9814256at2"/>
<dbReference type="GO" id="GO:0006817">
    <property type="term" value="P:phosphate ion transport"/>
    <property type="evidence" value="ECO:0007669"/>
    <property type="project" value="UniProtKB-KW"/>
</dbReference>
<reference evidence="8 9" key="1">
    <citation type="submission" date="2013-03" db="EMBL/GenBank/DDBJ databases">
        <title>Salinisphaera hydrothermalis C41B8 Genome Sequencing.</title>
        <authorList>
            <person name="Li C."/>
            <person name="Lai Q."/>
            <person name="Shao Z."/>
        </authorList>
    </citation>
    <scope>NUCLEOTIDE SEQUENCE [LARGE SCALE GENOMIC DNA]</scope>
    <source>
        <strain evidence="8 9">C41B8</strain>
    </source>
</reference>
<sequence>MELDKVGIEKHTSKQFDVELEDVRERVLTMGGLVEQQIANGVKALVDGDGGLGEEVSRSDYKINAMEVAIDEECTKILARRQPQAGDLRLVLAIAKTITDLERIGDEAEKIGRMAMQLAGQERPTSAFRQIEALGRHVRQMVRDALDAFARMDTETALAVAQHDSEVDREYEGVMRQCITFMMEDPRTIRHMLDVMWAVKALERIGDHSTNIGEYVVYFVGGRDVRHVGMEELEREVKSGQRNAAKNA</sequence>
<dbReference type="GO" id="GO:0045936">
    <property type="term" value="P:negative regulation of phosphate metabolic process"/>
    <property type="evidence" value="ECO:0007669"/>
    <property type="project" value="InterPro"/>
</dbReference>
<evidence type="ECO:0000256" key="5">
    <source>
        <dbReference type="ARBA" id="ARBA00022592"/>
    </source>
</evidence>
<dbReference type="PANTHER" id="PTHR42930:SF3">
    <property type="entry name" value="PHOSPHATE-SPECIFIC TRANSPORT SYSTEM ACCESSORY PROTEIN PHOU"/>
    <property type="match status" value="1"/>
</dbReference>
<keyword evidence="5 6" id="KW-0592">Phosphate transport</keyword>
<comment type="caution">
    <text evidence="8">The sequence shown here is derived from an EMBL/GenBank/DDBJ whole genome shotgun (WGS) entry which is preliminary data.</text>
</comment>
<comment type="subunit">
    <text evidence="6">Homodimer.</text>
</comment>
<feature type="domain" description="PhoU" evidence="7">
    <location>
        <begin position="28"/>
        <end position="113"/>
    </location>
</feature>
<feature type="domain" description="PhoU" evidence="7">
    <location>
        <begin position="132"/>
        <end position="216"/>
    </location>
</feature>
<evidence type="ECO:0000313" key="9">
    <source>
        <dbReference type="Proteomes" id="UP000028302"/>
    </source>
</evidence>